<dbReference type="RefSeq" id="XP_038059898.1">
    <property type="nucleotide sequence ID" value="XM_038203970.1"/>
</dbReference>
<feature type="transmembrane region" description="Helical" evidence="10">
    <location>
        <begin position="168"/>
        <end position="186"/>
    </location>
</feature>
<dbReference type="PANTHER" id="PTHR11157:SF17">
    <property type="entry name" value="ELONGATION OF VERY LONG CHAIN FATTY ACIDS PROTEIN 6"/>
    <property type="match status" value="1"/>
</dbReference>
<feature type="transmembrane region" description="Helical" evidence="10">
    <location>
        <begin position="37"/>
        <end position="54"/>
    </location>
</feature>
<comment type="similarity">
    <text evidence="10">Belongs to the ELO family.</text>
</comment>
<reference evidence="11" key="1">
    <citation type="submission" date="2022-11" db="UniProtKB">
        <authorList>
            <consortium name="EnsemblMetazoa"/>
        </authorList>
    </citation>
    <scope>IDENTIFICATION</scope>
</reference>
<name>A0A914A7Y9_PATMI</name>
<comment type="catalytic activity">
    <reaction evidence="10">
        <text>a very-long-chain acyl-CoA + malonyl-CoA + H(+) = a very-long-chain 3-oxoacyl-CoA + CO2 + CoA</text>
        <dbReference type="Rhea" id="RHEA:32727"/>
        <dbReference type="ChEBI" id="CHEBI:15378"/>
        <dbReference type="ChEBI" id="CHEBI:16526"/>
        <dbReference type="ChEBI" id="CHEBI:57287"/>
        <dbReference type="ChEBI" id="CHEBI:57384"/>
        <dbReference type="ChEBI" id="CHEBI:90725"/>
        <dbReference type="ChEBI" id="CHEBI:90736"/>
        <dbReference type="EC" id="2.3.1.199"/>
    </reaction>
</comment>
<evidence type="ECO:0000256" key="8">
    <source>
        <dbReference type="ARBA" id="ARBA00023136"/>
    </source>
</evidence>
<dbReference type="AlphaFoldDB" id="A0A914A7Y9"/>
<keyword evidence="9 10" id="KW-0275">Fatty acid biosynthesis</keyword>
<organism evidence="11 12">
    <name type="scientific">Patiria miniata</name>
    <name type="common">Bat star</name>
    <name type="synonym">Asterina miniata</name>
    <dbReference type="NCBI Taxonomy" id="46514"/>
    <lineage>
        <taxon>Eukaryota</taxon>
        <taxon>Metazoa</taxon>
        <taxon>Echinodermata</taxon>
        <taxon>Eleutherozoa</taxon>
        <taxon>Asterozoa</taxon>
        <taxon>Asteroidea</taxon>
        <taxon>Valvatacea</taxon>
        <taxon>Valvatida</taxon>
        <taxon>Asterinidae</taxon>
        <taxon>Patiria</taxon>
    </lineage>
</organism>
<evidence type="ECO:0000256" key="7">
    <source>
        <dbReference type="ARBA" id="ARBA00023098"/>
    </source>
</evidence>
<dbReference type="InterPro" id="IPR030457">
    <property type="entry name" value="ELO_CS"/>
</dbReference>
<evidence type="ECO:0000256" key="6">
    <source>
        <dbReference type="ARBA" id="ARBA00022989"/>
    </source>
</evidence>
<dbReference type="Pfam" id="PF01151">
    <property type="entry name" value="ELO"/>
    <property type="match status" value="1"/>
</dbReference>
<evidence type="ECO:0000256" key="3">
    <source>
        <dbReference type="ARBA" id="ARBA00022679"/>
    </source>
</evidence>
<feature type="transmembrane region" description="Helical" evidence="10">
    <location>
        <begin position="66"/>
        <end position="86"/>
    </location>
</feature>
<dbReference type="PROSITE" id="PS01188">
    <property type="entry name" value="ELO"/>
    <property type="match status" value="1"/>
</dbReference>
<dbReference type="GO" id="GO:0019367">
    <property type="term" value="P:fatty acid elongation, saturated fatty acid"/>
    <property type="evidence" value="ECO:0007669"/>
    <property type="project" value="TreeGrafter"/>
</dbReference>
<keyword evidence="6 10" id="KW-1133">Transmembrane helix</keyword>
<keyword evidence="2 10" id="KW-0444">Lipid biosynthesis</keyword>
<feature type="transmembrane region" description="Helical" evidence="10">
    <location>
        <begin position="235"/>
        <end position="256"/>
    </location>
</feature>
<feature type="transmembrane region" description="Helical" evidence="10">
    <location>
        <begin position="145"/>
        <end position="162"/>
    </location>
</feature>
<dbReference type="GO" id="GO:0034626">
    <property type="term" value="P:fatty acid elongation, polyunsaturated fatty acid"/>
    <property type="evidence" value="ECO:0007669"/>
    <property type="project" value="TreeGrafter"/>
</dbReference>
<evidence type="ECO:0000313" key="11">
    <source>
        <dbReference type="EnsemblMetazoa" id="XP_038059898.1"/>
    </source>
</evidence>
<keyword evidence="3 10" id="KW-0808">Transferase</keyword>
<dbReference type="OrthoDB" id="10259681at2759"/>
<sequence>MLDHIDPVFQQAVFSFEEDFDHRPWVKIMETHWVDSIYASMIYVVVIFGLQWFMRDRAKLDLRRPLVLWSLGLAIFSNLCAFRLWQELFLYKNLYGWKSTMCEADIGYSGVNGFWSLLFVLSKLPELGDTLFIVLRKQKLIFLHWYHHITVMVFSWYSYPLLVAPGRYFILVNCSVHAIMYTYYALRASRLVRIPRFINVSITLIQMSQMIVGVVVNTLAYYYRSHGDFCSTTDRNLHVALLMYSSYFFLFAHYFYQAYFVRAPAKPSPKPALEKESNGVAYSNGVHANGAKHSNGVHANGVNTFKID</sequence>
<evidence type="ECO:0000256" key="2">
    <source>
        <dbReference type="ARBA" id="ARBA00022516"/>
    </source>
</evidence>
<accession>A0A914A7Y9</accession>
<proteinExistence type="inferred from homology"/>
<dbReference type="GO" id="GO:0009922">
    <property type="term" value="F:fatty acid elongase activity"/>
    <property type="evidence" value="ECO:0007669"/>
    <property type="project" value="UniProtKB-EC"/>
</dbReference>
<dbReference type="GO" id="GO:0005789">
    <property type="term" value="C:endoplasmic reticulum membrane"/>
    <property type="evidence" value="ECO:0007669"/>
    <property type="project" value="TreeGrafter"/>
</dbReference>
<keyword evidence="7 10" id="KW-0443">Lipid metabolism</keyword>
<dbReference type="EnsemblMetazoa" id="XM_038203970.1">
    <property type="protein sequence ID" value="XP_038059898.1"/>
    <property type="gene ID" value="LOC119730906"/>
</dbReference>
<dbReference type="GeneID" id="119730906"/>
<keyword evidence="12" id="KW-1185">Reference proteome</keyword>
<keyword evidence="4 10" id="KW-0812">Transmembrane</keyword>
<comment type="subcellular location">
    <subcellularLocation>
        <location evidence="1">Membrane</location>
        <topology evidence="1">Multi-pass membrane protein</topology>
    </subcellularLocation>
</comment>
<evidence type="ECO:0000256" key="10">
    <source>
        <dbReference type="RuleBase" id="RU361115"/>
    </source>
</evidence>
<dbReference type="OMA" id="LSMIVWN"/>
<dbReference type="GO" id="GO:0042761">
    <property type="term" value="P:very long-chain fatty acid biosynthetic process"/>
    <property type="evidence" value="ECO:0007669"/>
    <property type="project" value="TreeGrafter"/>
</dbReference>
<evidence type="ECO:0000313" key="12">
    <source>
        <dbReference type="Proteomes" id="UP000887568"/>
    </source>
</evidence>
<protein>
    <recommendedName>
        <fullName evidence="10">Elongation of very long chain fatty acids protein</fullName>
        <ecNumber evidence="10">2.3.1.199</ecNumber>
    </recommendedName>
    <alternativeName>
        <fullName evidence="10">Very-long-chain 3-oxoacyl-CoA synthase</fullName>
    </alternativeName>
</protein>
<dbReference type="Proteomes" id="UP000887568">
    <property type="component" value="Unplaced"/>
</dbReference>
<feature type="transmembrane region" description="Helical" evidence="10">
    <location>
        <begin position="106"/>
        <end position="124"/>
    </location>
</feature>
<feature type="transmembrane region" description="Helical" evidence="10">
    <location>
        <begin position="198"/>
        <end position="223"/>
    </location>
</feature>
<evidence type="ECO:0000256" key="1">
    <source>
        <dbReference type="ARBA" id="ARBA00004141"/>
    </source>
</evidence>
<dbReference type="GO" id="GO:0034625">
    <property type="term" value="P:fatty acid elongation, monounsaturated fatty acid"/>
    <property type="evidence" value="ECO:0007669"/>
    <property type="project" value="TreeGrafter"/>
</dbReference>
<evidence type="ECO:0000256" key="5">
    <source>
        <dbReference type="ARBA" id="ARBA00022832"/>
    </source>
</evidence>
<keyword evidence="8 10" id="KW-0472">Membrane</keyword>
<keyword evidence="5 10" id="KW-0276">Fatty acid metabolism</keyword>
<evidence type="ECO:0000256" key="9">
    <source>
        <dbReference type="ARBA" id="ARBA00023160"/>
    </source>
</evidence>
<dbReference type="EC" id="2.3.1.199" evidence="10"/>
<dbReference type="InterPro" id="IPR002076">
    <property type="entry name" value="ELO_fam"/>
</dbReference>
<evidence type="ECO:0000256" key="4">
    <source>
        <dbReference type="ARBA" id="ARBA00022692"/>
    </source>
</evidence>
<dbReference type="GO" id="GO:0030148">
    <property type="term" value="P:sphingolipid biosynthetic process"/>
    <property type="evidence" value="ECO:0007669"/>
    <property type="project" value="TreeGrafter"/>
</dbReference>
<dbReference type="PANTHER" id="PTHR11157">
    <property type="entry name" value="FATTY ACID ACYL TRANSFERASE-RELATED"/>
    <property type="match status" value="1"/>
</dbReference>